<dbReference type="Gene3D" id="1.10.3460.10">
    <property type="entry name" value="Chlorophyll a/b binding protein domain"/>
    <property type="match status" value="1"/>
</dbReference>
<proteinExistence type="predicted"/>
<dbReference type="AlphaFoldDB" id="A0A7S1XF51"/>
<evidence type="ECO:0000313" key="1">
    <source>
        <dbReference type="EMBL" id="CAD9234038.1"/>
    </source>
</evidence>
<evidence type="ECO:0008006" key="2">
    <source>
        <dbReference type="Google" id="ProtNLM"/>
    </source>
</evidence>
<organism evidence="1">
    <name type="scientific">Compsopogon caeruleus</name>
    <dbReference type="NCBI Taxonomy" id="31354"/>
    <lineage>
        <taxon>Eukaryota</taxon>
        <taxon>Rhodophyta</taxon>
        <taxon>Compsopogonophyceae</taxon>
        <taxon>Compsopogonales</taxon>
        <taxon>Compsopogonaceae</taxon>
        <taxon>Compsopogon</taxon>
    </lineage>
</organism>
<accession>A0A7S1XF51</accession>
<gene>
    <name evidence="1" type="ORF">CCAE0312_LOCUS6126</name>
</gene>
<name>A0A7S1XF51_9RHOD</name>
<dbReference type="EMBL" id="HBGH01011012">
    <property type="protein sequence ID" value="CAD9234038.1"/>
    <property type="molecule type" value="Transcribed_RNA"/>
</dbReference>
<protein>
    <recommendedName>
        <fullName evidence="2">High light inducible protein</fullName>
    </recommendedName>
</protein>
<reference evidence="1" key="1">
    <citation type="submission" date="2021-01" db="EMBL/GenBank/DDBJ databases">
        <authorList>
            <person name="Corre E."/>
            <person name="Pelletier E."/>
            <person name="Niang G."/>
            <person name="Scheremetjew M."/>
            <person name="Finn R."/>
            <person name="Kale V."/>
            <person name="Holt S."/>
            <person name="Cochrane G."/>
            <person name="Meng A."/>
            <person name="Brown T."/>
            <person name="Cohen L."/>
        </authorList>
    </citation>
    <scope>NUCLEOTIDE SEQUENCE</scope>
    <source>
        <strain evidence="1">SAG 36.94</strain>
    </source>
</reference>
<sequence>MAFVTGAPSIFKNGTDGASFKSLSGIKPTVRVARTGRGVTAIRMMKDEKKAGWTQFNEQLNGRLAMMGFVIGILTEALAPSHPSVLQQLSALIEPVRNVLG</sequence>
<dbReference type="SUPFAM" id="SSF103511">
    <property type="entry name" value="Chlorophyll a-b binding protein"/>
    <property type="match status" value="1"/>
</dbReference>